<dbReference type="EnsemblMetazoa" id="GPAI016208-RA">
    <property type="protein sequence ID" value="GPAI016208-PA"/>
    <property type="gene ID" value="GPAI016208"/>
</dbReference>
<keyword evidence="3" id="KW-1185">Reference proteome</keyword>
<evidence type="ECO:0000256" key="1">
    <source>
        <dbReference type="SAM" id="MobiDB-lite"/>
    </source>
</evidence>
<name>A0A1A9ZIZ7_GLOPL</name>
<dbReference type="STRING" id="7398.A0A1A9ZIZ7"/>
<proteinExistence type="predicted"/>
<evidence type="ECO:0000313" key="2">
    <source>
        <dbReference type="EnsemblMetazoa" id="GPAI016208-PA"/>
    </source>
</evidence>
<organism evidence="2 3">
    <name type="scientific">Glossina pallidipes</name>
    <name type="common">Tsetse fly</name>
    <dbReference type="NCBI Taxonomy" id="7398"/>
    <lineage>
        <taxon>Eukaryota</taxon>
        <taxon>Metazoa</taxon>
        <taxon>Ecdysozoa</taxon>
        <taxon>Arthropoda</taxon>
        <taxon>Hexapoda</taxon>
        <taxon>Insecta</taxon>
        <taxon>Pterygota</taxon>
        <taxon>Neoptera</taxon>
        <taxon>Endopterygota</taxon>
        <taxon>Diptera</taxon>
        <taxon>Brachycera</taxon>
        <taxon>Muscomorpha</taxon>
        <taxon>Hippoboscoidea</taxon>
        <taxon>Glossinidae</taxon>
        <taxon>Glossina</taxon>
    </lineage>
</organism>
<feature type="region of interest" description="Disordered" evidence="1">
    <location>
        <begin position="1"/>
        <end position="28"/>
    </location>
</feature>
<reference evidence="3" key="1">
    <citation type="submission" date="2014-03" db="EMBL/GenBank/DDBJ databases">
        <authorList>
            <person name="Aksoy S."/>
            <person name="Warren W."/>
            <person name="Wilson R.K."/>
        </authorList>
    </citation>
    <scope>NUCLEOTIDE SEQUENCE [LARGE SCALE GENOMIC DNA]</scope>
    <source>
        <strain evidence="3">IAEA</strain>
    </source>
</reference>
<dbReference type="AlphaFoldDB" id="A0A1A9ZIZ7"/>
<feature type="compositionally biased region" description="Polar residues" evidence="1">
    <location>
        <begin position="168"/>
        <end position="181"/>
    </location>
</feature>
<protein>
    <submittedName>
        <fullName evidence="2">Uncharacterized protein</fullName>
    </submittedName>
</protein>
<feature type="compositionally biased region" description="Polar residues" evidence="1">
    <location>
        <begin position="8"/>
        <end position="25"/>
    </location>
</feature>
<dbReference type="VEuPathDB" id="VectorBase:GPAI016208"/>
<sequence length="236" mass="26682">MESKFRKTANSSAQIANKTSFQSATRKGEFEDCLQEKDCETELKDVKVRMECKFKKIAKSSAQPDETTGFRTANDNNVLISEKGKKLMEGLLNEFHQSESDGDIEDNLLCLKNRIISKKQSMLSQEKTLKTSLKSRNEDGDDVAHSALNVPMVIRKNRFLSLNPKLNIRNQPEGMSTPKTMNNNLRSPNRNLNANLIRTETTTPELGEFVKNAVETSTPCNRKYLGLRRPHSSSKI</sequence>
<evidence type="ECO:0000313" key="3">
    <source>
        <dbReference type="Proteomes" id="UP000092445"/>
    </source>
</evidence>
<dbReference type="Proteomes" id="UP000092445">
    <property type="component" value="Unassembled WGS sequence"/>
</dbReference>
<feature type="region of interest" description="Disordered" evidence="1">
    <location>
        <begin position="167"/>
        <end position="187"/>
    </location>
</feature>
<reference evidence="2" key="2">
    <citation type="submission" date="2020-05" db="UniProtKB">
        <authorList>
            <consortium name="EnsemblMetazoa"/>
        </authorList>
    </citation>
    <scope>IDENTIFICATION</scope>
    <source>
        <strain evidence="2">IAEA</strain>
    </source>
</reference>
<accession>A0A1A9ZIZ7</accession>